<keyword evidence="3" id="KW-1185">Reference proteome</keyword>
<accession>A0A1B7XL36</accession>
<dbReference type="RefSeq" id="WP_066852253.1">
    <property type="nucleotide sequence ID" value="NZ_JXMS01000003.1"/>
</dbReference>
<dbReference type="Proteomes" id="UP000091979">
    <property type="component" value="Unassembled WGS sequence"/>
</dbReference>
<dbReference type="PATRIC" id="fig|1560234.3.peg.1973"/>
<protein>
    <submittedName>
        <fullName evidence="2">Uncharacterized protein</fullName>
    </submittedName>
</protein>
<dbReference type="EMBL" id="JXMS01000003">
    <property type="protein sequence ID" value="OBQ56223.1"/>
    <property type="molecule type" value="Genomic_DNA"/>
</dbReference>
<evidence type="ECO:0000313" key="3">
    <source>
        <dbReference type="Proteomes" id="UP000091979"/>
    </source>
</evidence>
<proteinExistence type="predicted"/>
<evidence type="ECO:0000313" key="2">
    <source>
        <dbReference type="EMBL" id="OBQ56223.1"/>
    </source>
</evidence>
<keyword evidence="1" id="KW-1133">Transmembrane helix</keyword>
<organism evidence="2 3">
    <name type="scientific">Halodesulfovibrio spirochaetisodalis</name>
    <dbReference type="NCBI Taxonomy" id="1560234"/>
    <lineage>
        <taxon>Bacteria</taxon>
        <taxon>Pseudomonadati</taxon>
        <taxon>Thermodesulfobacteriota</taxon>
        <taxon>Desulfovibrionia</taxon>
        <taxon>Desulfovibrionales</taxon>
        <taxon>Desulfovibrionaceae</taxon>
        <taxon>Halodesulfovibrio</taxon>
    </lineage>
</organism>
<keyword evidence="1" id="KW-0812">Transmembrane</keyword>
<dbReference type="AlphaFoldDB" id="A0A1B7XL36"/>
<dbReference type="OrthoDB" id="5465171at2"/>
<evidence type="ECO:0000256" key="1">
    <source>
        <dbReference type="SAM" id="Phobius"/>
    </source>
</evidence>
<keyword evidence="1" id="KW-0472">Membrane</keyword>
<dbReference type="STRING" id="1560234.SP90_02590"/>
<name>A0A1B7XL36_9BACT</name>
<sequence>MYINILVGIIVIVLVVWIVRDFLASLKSPARIMKDELEQRRERQEQVAANIERLRETGSKKMRPVLRALKEMNEALPEEKRFTLENNHDTVAIIFEKSYVEITYRLTQFSLQGDAQDFSDDIQSHQSFVIERKDAEGHVIASREAVTEEETIRLVAREIAAVVEP</sequence>
<reference evidence="2 3" key="1">
    <citation type="submission" date="2015-01" db="EMBL/GenBank/DDBJ databases">
        <title>Desulfovibrio sp. JC271 draft genome sequence.</title>
        <authorList>
            <person name="Shivani Y."/>
            <person name="Subhash Y."/>
            <person name="Sasikala C."/>
            <person name="Ramana C.V."/>
        </authorList>
    </citation>
    <scope>NUCLEOTIDE SEQUENCE [LARGE SCALE GENOMIC DNA]</scope>
    <source>
        <strain evidence="2 3">JC271</strain>
    </source>
</reference>
<gene>
    <name evidence="2" type="ORF">SP90_02590</name>
</gene>
<feature type="transmembrane region" description="Helical" evidence="1">
    <location>
        <begin position="6"/>
        <end position="23"/>
    </location>
</feature>
<comment type="caution">
    <text evidence="2">The sequence shown here is derived from an EMBL/GenBank/DDBJ whole genome shotgun (WGS) entry which is preliminary data.</text>
</comment>